<dbReference type="GO" id="GO:0005829">
    <property type="term" value="C:cytosol"/>
    <property type="evidence" value="ECO:0007669"/>
    <property type="project" value="TreeGrafter"/>
</dbReference>
<dbReference type="EMBL" id="CP026107">
    <property type="protein sequence ID" value="AUT73678.1"/>
    <property type="molecule type" value="Genomic_DNA"/>
</dbReference>
<dbReference type="KEGG" id="phs:C2L64_35645"/>
<dbReference type="SUPFAM" id="SSF53850">
    <property type="entry name" value="Periplasmic binding protein-like II"/>
    <property type="match status" value="1"/>
</dbReference>
<dbReference type="InterPro" id="IPR000847">
    <property type="entry name" value="LysR_HTH_N"/>
</dbReference>
<dbReference type="InterPro" id="IPR036388">
    <property type="entry name" value="WH-like_DNA-bd_sf"/>
</dbReference>
<keyword evidence="2" id="KW-0805">Transcription regulation</keyword>
<dbReference type="InterPro" id="IPR036390">
    <property type="entry name" value="WH_DNA-bd_sf"/>
</dbReference>
<name>A0AAN1JGN6_9BURK</name>
<evidence type="ECO:0000256" key="1">
    <source>
        <dbReference type="ARBA" id="ARBA00009437"/>
    </source>
</evidence>
<evidence type="ECO:0000313" key="10">
    <source>
        <dbReference type="Proteomes" id="UP000236649"/>
    </source>
</evidence>
<keyword evidence="3" id="KW-0238">DNA-binding</keyword>
<keyword evidence="4" id="KW-0804">Transcription</keyword>
<evidence type="ECO:0000313" key="9">
    <source>
        <dbReference type="Proteomes" id="UP000004980"/>
    </source>
</evidence>
<dbReference type="Proteomes" id="UP000004980">
    <property type="component" value="Unassembled WGS sequence"/>
</dbReference>
<dbReference type="Gene3D" id="1.10.10.10">
    <property type="entry name" value="Winged helix-like DNA-binding domain superfamily/Winged helix DNA-binding domain"/>
    <property type="match status" value="1"/>
</dbReference>
<accession>A0AAN1JGN6</accession>
<dbReference type="PROSITE" id="PS50931">
    <property type="entry name" value="HTH_LYSR"/>
    <property type="match status" value="1"/>
</dbReference>
<feature type="region of interest" description="Disordered" evidence="5">
    <location>
        <begin position="299"/>
        <end position="329"/>
    </location>
</feature>
<dbReference type="EMBL" id="AKAU01000108">
    <property type="protein sequence ID" value="EIM99190.1"/>
    <property type="molecule type" value="Genomic_DNA"/>
</dbReference>
<evidence type="ECO:0000313" key="7">
    <source>
        <dbReference type="EMBL" id="AUT73678.1"/>
    </source>
</evidence>
<protein>
    <submittedName>
        <fullName evidence="7">LysR family transcriptional regulator</fullName>
    </submittedName>
</protein>
<feature type="domain" description="HTH lysR-type" evidence="6">
    <location>
        <begin position="1"/>
        <end position="58"/>
    </location>
</feature>
<dbReference type="PANTHER" id="PTHR30419">
    <property type="entry name" value="HTH-TYPE TRANSCRIPTIONAL REGULATOR YBHD"/>
    <property type="match status" value="1"/>
</dbReference>
<evidence type="ECO:0000256" key="4">
    <source>
        <dbReference type="ARBA" id="ARBA00023163"/>
    </source>
</evidence>
<evidence type="ECO:0000313" key="8">
    <source>
        <dbReference type="EMBL" id="EIM99190.1"/>
    </source>
</evidence>
<reference evidence="8 9" key="1">
    <citation type="journal article" date="2012" name="J. Bacteriol.">
        <title>Draft Genome Sequence of the Soil Bacterium Burkholderia terrae Strain BS001, Which Interacts with Fungal Surface Structures.</title>
        <authorList>
            <person name="Nazir R."/>
            <person name="Hansen M.A."/>
            <person name="Sorensen S."/>
            <person name="van Elsas J.D."/>
        </authorList>
    </citation>
    <scope>NUCLEOTIDE SEQUENCE [LARGE SCALE GENOMIC DNA]</scope>
    <source>
        <strain evidence="8 9">BS001</strain>
    </source>
</reference>
<gene>
    <name evidence="7" type="ORF">C2L64_35645</name>
    <name evidence="8" type="ORF">WQE_22491</name>
</gene>
<organism evidence="7 10">
    <name type="scientific">Paraburkholderia hospita</name>
    <dbReference type="NCBI Taxonomy" id="169430"/>
    <lineage>
        <taxon>Bacteria</taxon>
        <taxon>Pseudomonadati</taxon>
        <taxon>Pseudomonadota</taxon>
        <taxon>Betaproteobacteria</taxon>
        <taxon>Burkholderiales</taxon>
        <taxon>Burkholderiaceae</taxon>
        <taxon>Paraburkholderia</taxon>
    </lineage>
</organism>
<evidence type="ECO:0000256" key="3">
    <source>
        <dbReference type="ARBA" id="ARBA00023125"/>
    </source>
</evidence>
<dbReference type="GO" id="GO:0003677">
    <property type="term" value="F:DNA binding"/>
    <property type="evidence" value="ECO:0007669"/>
    <property type="project" value="UniProtKB-KW"/>
</dbReference>
<feature type="compositionally biased region" description="Low complexity" evidence="5">
    <location>
        <begin position="299"/>
        <end position="321"/>
    </location>
</feature>
<dbReference type="InterPro" id="IPR005119">
    <property type="entry name" value="LysR_subst-bd"/>
</dbReference>
<dbReference type="Pfam" id="PF00126">
    <property type="entry name" value="HTH_1"/>
    <property type="match status" value="1"/>
</dbReference>
<dbReference type="GO" id="GO:0003700">
    <property type="term" value="F:DNA-binding transcription factor activity"/>
    <property type="evidence" value="ECO:0007669"/>
    <property type="project" value="InterPro"/>
</dbReference>
<reference evidence="7 10" key="2">
    <citation type="submission" date="2018-01" db="EMBL/GenBank/DDBJ databases">
        <title>Species boundaries and ecological features among Paraburkholderia terrae DSMZ17804T, P. hospita DSMZ17164T and P. caribensis DSMZ13236T.</title>
        <authorList>
            <person name="Pratama A.A."/>
        </authorList>
    </citation>
    <scope>NUCLEOTIDE SEQUENCE [LARGE SCALE GENOMIC DNA]</scope>
    <source>
        <strain evidence="7 10">DSM 17164</strain>
    </source>
</reference>
<sequence>MDIKHLQLLSDIVEAGSLSKVCASRGMAQSALSKLIASLESEFGARLFYRTGRGVVLTEFGQSIMPRVKSLLGEFEQLRSEISDRADVPSGPVRLALQASITQHIVGPLFRQVRADFPKIELRLMEGFAGNIEEALASGRTDIGVFSRYGDRLHKTDEPLATDELYLIAPAGDPNVAKPSCRFAHAAALPLVLPGAPDGFHMMLLDEAKKAGVPLNTQIEVDSLTAMREVVANGAAYTILTRQAVEVEMQLGRIGVSRIVDPVLTRTLVLATSTQRPLTHASRTVINLIRKLTQASAPAAQQTATATKPAKATTAGTASAGTRRRATRS</sequence>
<proteinExistence type="inferred from homology"/>
<dbReference type="SUPFAM" id="SSF46785">
    <property type="entry name" value="Winged helix' DNA-binding domain"/>
    <property type="match status" value="1"/>
</dbReference>
<evidence type="ECO:0000256" key="2">
    <source>
        <dbReference type="ARBA" id="ARBA00023015"/>
    </source>
</evidence>
<evidence type="ECO:0000256" key="5">
    <source>
        <dbReference type="SAM" id="MobiDB-lite"/>
    </source>
</evidence>
<dbReference type="AlphaFoldDB" id="A0AAN1JGN6"/>
<evidence type="ECO:0000259" key="6">
    <source>
        <dbReference type="PROSITE" id="PS50931"/>
    </source>
</evidence>
<comment type="similarity">
    <text evidence="1">Belongs to the LysR transcriptional regulatory family.</text>
</comment>
<dbReference type="GeneID" id="55533640"/>
<dbReference type="Pfam" id="PF03466">
    <property type="entry name" value="LysR_substrate"/>
    <property type="match status" value="1"/>
</dbReference>
<dbReference type="Proteomes" id="UP000236649">
    <property type="component" value="Chromosome 3"/>
</dbReference>
<dbReference type="InterPro" id="IPR050950">
    <property type="entry name" value="HTH-type_LysR_regulators"/>
</dbReference>
<dbReference type="Gene3D" id="3.40.190.290">
    <property type="match status" value="1"/>
</dbReference>
<dbReference type="RefSeq" id="WP_007584910.1">
    <property type="nucleotide sequence ID" value="NZ_AKAU01000108.1"/>
</dbReference>
<keyword evidence="9" id="KW-1185">Reference proteome</keyword>